<comment type="caution">
    <text evidence="2">The sequence shown here is derived from an EMBL/GenBank/DDBJ whole genome shotgun (WGS) entry which is preliminary data.</text>
</comment>
<dbReference type="InterPro" id="IPR005135">
    <property type="entry name" value="Endo/exonuclease/phosphatase"/>
</dbReference>
<dbReference type="AlphaFoldDB" id="A0ABD1DF68"/>
<sequence>MGLDVESLRHQEAVQELRARSVSYMERNWRQYENLILSEAVTLDPAAWPSEEDKEEVIRNRIEKLKKPGTWGGSDIIRAVCDLFRIRINVYIPNREICSFGSVGSVLLNLYYNGLSHYDSISAIEVLEASSSSTRRLNDVLQDRKVTQQPTVVQIASPTGRGTEVTPDVGLDEMRQEKVVLSTISNLPAPRRDDLGRTESEKTDGTQLTGVGVGHIVKKRINDDELHQVPELEGQVCSLPGNVPNGETRLLVQHKRRRLTEEVTDCQVGDSLFIELARIRLKSQETNWAVEVNALNLRRATINEIKGRPSYYAQLIMPEADQEGFSDLITHWNEPGNGTGKEICWAIAEVLGAEIKVQSKNITGVFHPATRRATRRLYLSEEDGRYSGKEEVQIEDAEEGGAAFNSVEPEGVDTAGDEVQREKAAIGGNDTDHSKARKNHINIGTINCCGCSTEVKRDGIDRQLEELGIEVCGIQETRVIWEEMDTKNFKWFCSPCEKETSHRGVGILLKKSSTVQLKNFRAISENLCSAWVQKENFCLFLIVVHVPSDKRMPGVFASVSSLISKIPPEDDFIVIGDFNGRIGKQDVDGDLNRLVGGQLLHDNSNENGSFLIQLIMQFDLIVANTFARSDTVLETWSSRGTSSQIDHILIPESSRVKIKENSLVAVKGNY</sequence>
<protein>
    <recommendedName>
        <fullName evidence="1">OTU domain-containing protein</fullName>
    </recommendedName>
</protein>
<evidence type="ECO:0000259" key="1">
    <source>
        <dbReference type="PROSITE" id="PS50802"/>
    </source>
</evidence>
<gene>
    <name evidence="2" type="ORF">pipiens_009058</name>
</gene>
<dbReference type="Pfam" id="PF03372">
    <property type="entry name" value="Exo_endo_phos"/>
    <property type="match status" value="1"/>
</dbReference>
<name>A0ABD1DF68_CULPP</name>
<dbReference type="InterPro" id="IPR036691">
    <property type="entry name" value="Endo/exonu/phosph_ase_sf"/>
</dbReference>
<dbReference type="SUPFAM" id="SSF56219">
    <property type="entry name" value="DNase I-like"/>
    <property type="match status" value="1"/>
</dbReference>
<proteinExistence type="predicted"/>
<dbReference type="Gene3D" id="3.60.10.10">
    <property type="entry name" value="Endonuclease/exonuclease/phosphatase"/>
    <property type="match status" value="1"/>
</dbReference>
<reference evidence="2 3" key="1">
    <citation type="submission" date="2024-05" db="EMBL/GenBank/DDBJ databases">
        <title>Culex pipiens pipiens assembly and annotation.</title>
        <authorList>
            <person name="Alout H."/>
            <person name="Durand T."/>
        </authorList>
    </citation>
    <scope>NUCLEOTIDE SEQUENCE [LARGE SCALE GENOMIC DNA]</scope>
    <source>
        <strain evidence="2">HA-2024</strain>
        <tissue evidence="2">Whole body</tissue>
    </source>
</reference>
<evidence type="ECO:0000313" key="2">
    <source>
        <dbReference type="EMBL" id="KAL1398325.1"/>
    </source>
</evidence>
<feature type="domain" description="OTU" evidence="1">
    <location>
        <begin position="1"/>
        <end position="124"/>
    </location>
</feature>
<dbReference type="PROSITE" id="PS50802">
    <property type="entry name" value="OTU"/>
    <property type="match status" value="1"/>
</dbReference>
<dbReference type="Proteomes" id="UP001562425">
    <property type="component" value="Unassembled WGS sequence"/>
</dbReference>
<feature type="non-terminal residue" evidence="2">
    <location>
        <position position="670"/>
    </location>
</feature>
<organism evidence="2 3">
    <name type="scientific">Culex pipiens pipiens</name>
    <name type="common">Northern house mosquito</name>
    <dbReference type="NCBI Taxonomy" id="38569"/>
    <lineage>
        <taxon>Eukaryota</taxon>
        <taxon>Metazoa</taxon>
        <taxon>Ecdysozoa</taxon>
        <taxon>Arthropoda</taxon>
        <taxon>Hexapoda</taxon>
        <taxon>Insecta</taxon>
        <taxon>Pterygota</taxon>
        <taxon>Neoptera</taxon>
        <taxon>Endopterygota</taxon>
        <taxon>Diptera</taxon>
        <taxon>Nematocera</taxon>
        <taxon>Culicoidea</taxon>
        <taxon>Culicidae</taxon>
        <taxon>Culicinae</taxon>
        <taxon>Culicini</taxon>
        <taxon>Culex</taxon>
        <taxon>Culex</taxon>
    </lineage>
</organism>
<accession>A0ABD1DF68</accession>
<dbReference type="CDD" id="cd22744">
    <property type="entry name" value="OTU"/>
    <property type="match status" value="1"/>
</dbReference>
<dbReference type="InterPro" id="IPR003323">
    <property type="entry name" value="OTU_dom"/>
</dbReference>
<dbReference type="Gene3D" id="3.90.70.80">
    <property type="match status" value="1"/>
</dbReference>
<dbReference type="EMBL" id="JBEHCU010005932">
    <property type="protein sequence ID" value="KAL1398325.1"/>
    <property type="molecule type" value="Genomic_DNA"/>
</dbReference>
<keyword evidence="3" id="KW-1185">Reference proteome</keyword>
<evidence type="ECO:0000313" key="3">
    <source>
        <dbReference type="Proteomes" id="UP001562425"/>
    </source>
</evidence>